<protein>
    <submittedName>
        <fullName evidence="7">NlpC/P60 family protein</fullName>
    </submittedName>
</protein>
<dbReference type="PROSITE" id="PS51935">
    <property type="entry name" value="NLPC_P60"/>
    <property type="match status" value="1"/>
</dbReference>
<dbReference type="GO" id="GO:0006508">
    <property type="term" value="P:proteolysis"/>
    <property type="evidence" value="ECO:0007669"/>
    <property type="project" value="UniProtKB-KW"/>
</dbReference>
<dbReference type="EMBL" id="CADDAV010000010">
    <property type="protein sequence ID" value="CAB0591155.1"/>
    <property type="molecule type" value="Genomic_DNA"/>
</dbReference>
<keyword evidence="2" id="KW-0645">Protease</keyword>
<evidence type="ECO:0000313" key="7">
    <source>
        <dbReference type="EMBL" id="CAB0591155.1"/>
    </source>
</evidence>
<organism evidence="7 8">
    <name type="scientific">Corynebacterium diphtheriae</name>
    <dbReference type="NCBI Taxonomy" id="1717"/>
    <lineage>
        <taxon>Bacteria</taxon>
        <taxon>Bacillati</taxon>
        <taxon>Actinomycetota</taxon>
        <taxon>Actinomycetes</taxon>
        <taxon>Mycobacteriales</taxon>
        <taxon>Corynebacteriaceae</taxon>
        <taxon>Corynebacterium</taxon>
    </lineage>
</organism>
<accession>A0A811G3I8</accession>
<feature type="compositionally biased region" description="Pro residues" evidence="5">
    <location>
        <begin position="153"/>
        <end position="163"/>
    </location>
</feature>
<keyword evidence="4" id="KW-0788">Thiol protease</keyword>
<name>A0A811G3I8_CORDP</name>
<proteinExistence type="inferred from homology"/>
<gene>
    <name evidence="7" type="ORF">CIP107547_00756</name>
</gene>
<dbReference type="InterPro" id="IPR000064">
    <property type="entry name" value="NLP_P60_dom"/>
</dbReference>
<dbReference type="InterPro" id="IPR051794">
    <property type="entry name" value="PG_Endopeptidase_C40"/>
</dbReference>
<dbReference type="PANTHER" id="PTHR47359">
    <property type="entry name" value="PEPTIDOGLYCAN DL-ENDOPEPTIDASE CWLO"/>
    <property type="match status" value="1"/>
</dbReference>
<evidence type="ECO:0000259" key="6">
    <source>
        <dbReference type="PROSITE" id="PS51935"/>
    </source>
</evidence>
<evidence type="ECO:0000256" key="2">
    <source>
        <dbReference type="ARBA" id="ARBA00022670"/>
    </source>
</evidence>
<keyword evidence="3" id="KW-0378">Hydrolase</keyword>
<dbReference type="Proteomes" id="UP000480222">
    <property type="component" value="Unassembled WGS sequence"/>
</dbReference>
<evidence type="ECO:0000256" key="3">
    <source>
        <dbReference type="ARBA" id="ARBA00022801"/>
    </source>
</evidence>
<evidence type="ECO:0000313" key="8">
    <source>
        <dbReference type="Proteomes" id="UP000480222"/>
    </source>
</evidence>
<sequence>MINLPGVVSMLATLAPPQLNLAIPETPSFPTADLITHAFGTTTPLIHAAQTLAADAHRARSVIPQALHEIDNLRAELGHMATDFLSEATRIFPKLFSPLPGSALAAHAELAALPGKYIDLAFARLDLANKNLTNATMTLLSVADRGVDTRGELPPPAAPPATPPASHLGQRAVDAAMSALGTPYLWGGTTLAGFDCSGFTQWAWRQAGIELPRLAEHQNVGTPVARENLQPGDLLVWDGHVAMYAGNGNIIEAGNPVALNPIRTTNMGMPFKGYFRPTG</sequence>
<dbReference type="AlphaFoldDB" id="A0A811G3I8"/>
<evidence type="ECO:0000256" key="5">
    <source>
        <dbReference type="SAM" id="MobiDB-lite"/>
    </source>
</evidence>
<comment type="caution">
    <text evidence="7">The sequence shown here is derived from an EMBL/GenBank/DDBJ whole genome shotgun (WGS) entry which is preliminary data.</text>
</comment>
<evidence type="ECO:0000256" key="4">
    <source>
        <dbReference type="ARBA" id="ARBA00022807"/>
    </source>
</evidence>
<dbReference type="Pfam" id="PF00877">
    <property type="entry name" value="NLPC_P60"/>
    <property type="match status" value="1"/>
</dbReference>
<reference evidence="7 8" key="1">
    <citation type="submission" date="2020-02" db="EMBL/GenBank/DDBJ databases">
        <authorList>
            <person name="Brisse S."/>
        </authorList>
    </citation>
    <scope>NUCLEOTIDE SEQUENCE [LARGE SCALE GENOMIC DNA]</scope>
    <source>
        <strain evidence="7">CIP107547</strain>
    </source>
</reference>
<dbReference type="Gene3D" id="3.90.1720.10">
    <property type="entry name" value="endopeptidase domain like (from Nostoc punctiforme)"/>
    <property type="match status" value="1"/>
</dbReference>
<dbReference type="PANTHER" id="PTHR47359:SF3">
    <property type="entry name" value="NLP_P60 DOMAIN-CONTAINING PROTEIN-RELATED"/>
    <property type="match status" value="1"/>
</dbReference>
<dbReference type="RefSeq" id="WP_014301500.1">
    <property type="nucleotide sequence ID" value="NZ_CP040520.1"/>
</dbReference>
<comment type="similarity">
    <text evidence="1">Belongs to the peptidase C40 family.</text>
</comment>
<evidence type="ECO:0000256" key="1">
    <source>
        <dbReference type="ARBA" id="ARBA00007074"/>
    </source>
</evidence>
<dbReference type="OMA" id="PRAHTEI"/>
<feature type="region of interest" description="Disordered" evidence="5">
    <location>
        <begin position="148"/>
        <end position="167"/>
    </location>
</feature>
<dbReference type="InterPro" id="IPR038765">
    <property type="entry name" value="Papain-like_cys_pep_sf"/>
</dbReference>
<dbReference type="GO" id="GO:0008234">
    <property type="term" value="F:cysteine-type peptidase activity"/>
    <property type="evidence" value="ECO:0007669"/>
    <property type="project" value="UniProtKB-KW"/>
</dbReference>
<feature type="domain" description="NlpC/P60" evidence="6">
    <location>
        <begin position="166"/>
        <end position="279"/>
    </location>
</feature>
<dbReference type="SUPFAM" id="SSF54001">
    <property type="entry name" value="Cysteine proteinases"/>
    <property type="match status" value="1"/>
</dbReference>